<organism evidence="1 2">
    <name type="scientific">Lasiodiplodia mahajangana</name>
    <dbReference type="NCBI Taxonomy" id="1108764"/>
    <lineage>
        <taxon>Eukaryota</taxon>
        <taxon>Fungi</taxon>
        <taxon>Dikarya</taxon>
        <taxon>Ascomycota</taxon>
        <taxon>Pezizomycotina</taxon>
        <taxon>Dothideomycetes</taxon>
        <taxon>Dothideomycetes incertae sedis</taxon>
        <taxon>Botryosphaeriales</taxon>
        <taxon>Botryosphaeriaceae</taxon>
        <taxon>Lasiodiplodia</taxon>
    </lineage>
</organism>
<accession>A0ACC2JGB8</accession>
<proteinExistence type="predicted"/>
<reference evidence="1" key="1">
    <citation type="submission" date="2022-12" db="EMBL/GenBank/DDBJ databases">
        <title>Genome Sequence of Lasiodiplodia mahajangana.</title>
        <authorList>
            <person name="Buettner E."/>
        </authorList>
    </citation>
    <scope>NUCLEOTIDE SEQUENCE</scope>
    <source>
        <strain evidence="1">VT137</strain>
    </source>
</reference>
<keyword evidence="2" id="KW-1185">Reference proteome</keyword>
<evidence type="ECO:0000313" key="2">
    <source>
        <dbReference type="Proteomes" id="UP001153332"/>
    </source>
</evidence>
<dbReference type="Proteomes" id="UP001153332">
    <property type="component" value="Unassembled WGS sequence"/>
</dbReference>
<evidence type="ECO:0000313" key="1">
    <source>
        <dbReference type="EMBL" id="KAJ8126545.1"/>
    </source>
</evidence>
<dbReference type="EMBL" id="JAPUUL010001809">
    <property type="protein sequence ID" value="KAJ8126545.1"/>
    <property type="molecule type" value="Genomic_DNA"/>
</dbReference>
<sequence>MALGTSVETVFVKSSNYIDTRLETEVHPLASQVRTEVDNYFLEHWPFPNKQARKKFKAAGLSLAACYFIPRALDDRLHFACRLFAWAFLIDDSHDDLSLDDGRAHNEEVIRFCRGDTLPDRNAPIEWITWDLWESLRAYDRELADDMLEPCIVWLRSQTDPRRLKQLDLKEYLEYREADVGHDFTASMIRFCMGLHISPQERSIARSIEENCSKHITVINDIWSYEREILAAQNGHPEGGILLSAVSTFSDATGVSTEASKKILCGLCREWELVHEQLAREVLDVTQNEAMKEYLKALELEISGNEAWSKSTVRYTWLN</sequence>
<name>A0ACC2JGB8_9PEZI</name>
<comment type="caution">
    <text evidence="1">The sequence shown here is derived from an EMBL/GenBank/DDBJ whole genome shotgun (WGS) entry which is preliminary data.</text>
</comment>
<protein>
    <submittedName>
        <fullName evidence="1">Uncharacterized protein</fullName>
    </submittedName>
</protein>
<gene>
    <name evidence="1" type="ORF">O1611_g7090</name>
</gene>